<evidence type="ECO:0000256" key="6">
    <source>
        <dbReference type="ARBA" id="ARBA00023212"/>
    </source>
</evidence>
<evidence type="ECO:0000313" key="10">
    <source>
        <dbReference type="EMBL" id="KAB8349618.1"/>
    </source>
</evidence>
<feature type="region of interest" description="Disordered" evidence="8">
    <location>
        <begin position="129"/>
        <end position="191"/>
    </location>
</feature>
<comment type="subcellular location">
    <subcellularLocation>
        <location evidence="2">Cytoplasm</location>
        <location evidence="2">Cytoskeleton</location>
        <location evidence="2">Spindle</location>
    </subcellularLocation>
    <subcellularLocation>
        <location evidence="1">Nucleus</location>
    </subcellularLocation>
</comment>
<organism evidence="10 11">
    <name type="scientific">Carpinus fangiana</name>
    <dbReference type="NCBI Taxonomy" id="176857"/>
    <lineage>
        <taxon>Eukaryota</taxon>
        <taxon>Viridiplantae</taxon>
        <taxon>Streptophyta</taxon>
        <taxon>Embryophyta</taxon>
        <taxon>Tracheophyta</taxon>
        <taxon>Spermatophyta</taxon>
        <taxon>Magnoliopsida</taxon>
        <taxon>eudicotyledons</taxon>
        <taxon>Gunneridae</taxon>
        <taxon>Pentapetalae</taxon>
        <taxon>rosids</taxon>
        <taxon>fabids</taxon>
        <taxon>Fagales</taxon>
        <taxon>Betulaceae</taxon>
        <taxon>Carpinus</taxon>
    </lineage>
</organism>
<dbReference type="GO" id="GO:0007059">
    <property type="term" value="P:chromosome segregation"/>
    <property type="evidence" value="ECO:0007669"/>
    <property type="project" value="UniProtKB-KW"/>
</dbReference>
<dbReference type="GO" id="GO:0005819">
    <property type="term" value="C:spindle"/>
    <property type="evidence" value="ECO:0007669"/>
    <property type="project" value="UniProtKB-SubCell"/>
</dbReference>
<accession>A0A5N6KW95</accession>
<dbReference type="GO" id="GO:0005634">
    <property type="term" value="C:nucleus"/>
    <property type="evidence" value="ECO:0007669"/>
    <property type="project" value="UniProtKB-SubCell"/>
</dbReference>
<sequence>MPPRTAKHPAGSAAWVLDERLQAANAVTHEADDFAFSASNHMEWLNEHMAEIFSRNPLTPMTARKRNALEERAVSDIYAIRIYLYHANQQPKQPLTDVFASTPNAHASPSHNTQFFKQVSKFQVAEDKENQYTAQPQQAISGGLGKENTDSGYHDMTDDDTEPEIQAKSASPPKPLKPLTLASPPPKPAQLAPRLAQFARLEQQHFRRSETVDSFVSAKESPASKVSSNGRRSGSGPVESDVFSVQTLPSVSGAFPADVVMDDAPNVTGDAAEDAPTPVQLNRTLSEEDVLAEPASPTKSDTDDLSEASSPERPILRKKSSLTFATLPARETILPKKSIGARMSRADHAEGQRYTQIRQQSPEQQAEPAPRRSSKRQSRDNARREENGDIGDQSAPTAQEIPESKAHNKTSTQRLHERITMLGKMNPQRPSKSISAAGPAQSSGREVAPAFDKPPAAASVRDEDDDWIGPIPAKTQEIVMPPDTQRPSTFLQETIDPVEQGQVESVVGTEPNNLPRRPMDLQQSKVMYPDLPSTAAGSTTPAGSPVRKAYAENPLSASKTKLFDMFKSARSIFASSAGASAQAKLQALPPQTAQPEINVEAEASDDPPPVLRAMESVQSPVRKVQNPEPALKARRSSARVQEQKAQQAIKVEQERTEAKQEDRVRDEDVKSVAEVKPAEPKKTALVTSHLSKHGELRRPAAKATQEPQPKGRPAPVSIRVASQSQRVGHPSTATLGSSLHETLAQPSQQKPAATLKTKGSNSSMKSGLTGTIGKSGVASSARPKALEAAARKKEQRKADQKREIERRRAAKADEERRAAQELKEQKLAEQRALEAKHAAQRQAAEQRRAEALKKAEQPARPQTSMAQHEQPPSWEQTNPARNDFRPLSKMSMNQDSARPPIPHINPAKPPKRYFDPEEDDHPKRTFGQKSGGPIQQAQNPVKRRRTSEIDGPAEGSSRPAMAPPMRLSTMQKTAAPSKFTPGYISASSSSQAGATSMLKSAINGQHQSHHHPKTPHDLAKFSNAKIPFSDATNSHAPQTVQRPQPGLFKTPGTANSKHGGAKSSPNFPEGDNISLPDIATDSEDEDSDDEAFIPPEWANSPALRELLSQQQLVDPLKVFGPIAPLQMEEIFKGNKERIVKFRKRTSSANWSGADRLTEEERRRDFEAREKLVRDGGWTFNPNM</sequence>
<feature type="compositionally biased region" description="Basic and acidic residues" evidence="8">
    <location>
        <begin position="912"/>
        <end position="923"/>
    </location>
</feature>
<dbReference type="AlphaFoldDB" id="A0A5N6KW95"/>
<feature type="compositionally biased region" description="Polar residues" evidence="8">
    <location>
        <begin position="428"/>
        <end position="444"/>
    </location>
</feature>
<evidence type="ECO:0000256" key="4">
    <source>
        <dbReference type="ARBA" id="ARBA00022490"/>
    </source>
</evidence>
<keyword evidence="7" id="KW-0539">Nucleus</keyword>
<feature type="region of interest" description="Disordered" evidence="8">
    <location>
        <begin position="588"/>
        <end position="1097"/>
    </location>
</feature>
<feature type="compositionally biased region" description="Basic and acidic residues" evidence="8">
    <location>
        <begin position="789"/>
        <end position="837"/>
    </location>
</feature>
<evidence type="ECO:0000256" key="5">
    <source>
        <dbReference type="ARBA" id="ARBA00022829"/>
    </source>
</evidence>
<evidence type="ECO:0000256" key="1">
    <source>
        <dbReference type="ARBA" id="ARBA00004123"/>
    </source>
</evidence>
<proteinExistence type="inferred from homology"/>
<protein>
    <recommendedName>
        <fullName evidence="9">Inner centromere protein ARK-binding domain-containing protein</fullName>
    </recommendedName>
</protein>
<keyword evidence="5" id="KW-0159">Chromosome partition</keyword>
<feature type="compositionally biased region" description="Polar residues" evidence="8">
    <location>
        <begin position="1030"/>
        <end position="1042"/>
    </location>
</feature>
<comment type="similarity">
    <text evidence="3">Belongs to the INCENP family.</text>
</comment>
<evidence type="ECO:0000313" key="11">
    <source>
        <dbReference type="Proteomes" id="UP000327013"/>
    </source>
</evidence>
<dbReference type="Proteomes" id="UP000327013">
    <property type="component" value="Unassembled WGS sequence"/>
</dbReference>
<feature type="compositionally biased region" description="Polar residues" evidence="8">
    <location>
        <begin position="720"/>
        <end position="769"/>
    </location>
</feature>
<name>A0A5N6KW95_9ROSI</name>
<evidence type="ECO:0000256" key="7">
    <source>
        <dbReference type="ARBA" id="ARBA00023242"/>
    </source>
</evidence>
<dbReference type="EMBL" id="VIBQ01000014">
    <property type="protein sequence ID" value="KAB8349618.1"/>
    <property type="molecule type" value="Genomic_DNA"/>
</dbReference>
<feature type="region of interest" description="Disordered" evidence="8">
    <location>
        <begin position="208"/>
        <end position="240"/>
    </location>
</feature>
<feature type="compositionally biased region" description="Basic and acidic residues" evidence="8">
    <location>
        <begin position="651"/>
        <end position="682"/>
    </location>
</feature>
<feature type="compositionally biased region" description="Low complexity" evidence="8">
    <location>
        <begin position="167"/>
        <end position="182"/>
    </location>
</feature>
<feature type="compositionally biased region" description="Basic and acidic residues" evidence="8">
    <location>
        <begin position="377"/>
        <end position="387"/>
    </location>
</feature>
<gene>
    <name evidence="10" type="ORF">FH972_023638</name>
</gene>
<keyword evidence="6" id="KW-0206">Cytoskeleton</keyword>
<feature type="compositionally biased region" description="Basic and acidic residues" evidence="8">
    <location>
        <begin position="844"/>
        <end position="857"/>
    </location>
</feature>
<feature type="compositionally biased region" description="Basic and acidic residues" evidence="8">
    <location>
        <begin position="147"/>
        <end position="156"/>
    </location>
</feature>
<dbReference type="OrthoDB" id="6123at2759"/>
<comment type="caution">
    <text evidence="10">The sequence shown here is derived from an EMBL/GenBank/DDBJ whole genome shotgun (WGS) entry which is preliminary data.</text>
</comment>
<evidence type="ECO:0000256" key="8">
    <source>
        <dbReference type="SAM" id="MobiDB-lite"/>
    </source>
</evidence>
<dbReference type="PANTHER" id="PTHR13142">
    <property type="entry name" value="INNER CENTROMERE PROTEIN"/>
    <property type="match status" value="1"/>
</dbReference>
<feature type="compositionally biased region" description="Acidic residues" evidence="8">
    <location>
        <begin position="1080"/>
        <end position="1091"/>
    </location>
</feature>
<dbReference type="Pfam" id="PF03941">
    <property type="entry name" value="INCENP_ARK-bind"/>
    <property type="match status" value="1"/>
</dbReference>
<keyword evidence="11" id="KW-1185">Reference proteome</keyword>
<feature type="compositionally biased region" description="Polar residues" evidence="8">
    <location>
        <begin position="131"/>
        <end position="140"/>
    </location>
</feature>
<dbReference type="InterPro" id="IPR005635">
    <property type="entry name" value="Inner_centromere_prot_ARK-bd"/>
</dbReference>
<reference evidence="10 11" key="1">
    <citation type="submission" date="2019-06" db="EMBL/GenBank/DDBJ databases">
        <title>A chromosomal-level reference genome of Carpinus fangiana (Coryloideae, Betulaceae).</title>
        <authorList>
            <person name="Yang X."/>
            <person name="Wang Z."/>
            <person name="Zhang L."/>
            <person name="Hao G."/>
            <person name="Liu J."/>
            <person name="Yang Y."/>
        </authorList>
    </citation>
    <scope>NUCLEOTIDE SEQUENCE [LARGE SCALE GENOMIC DNA]</scope>
    <source>
        <strain evidence="10">Cfa_2016G</strain>
        <tissue evidence="10">Leaf</tissue>
    </source>
</reference>
<dbReference type="PANTHER" id="PTHR13142:SF1">
    <property type="entry name" value="INNER CENTROMERE PROTEIN"/>
    <property type="match status" value="1"/>
</dbReference>
<evidence type="ECO:0000256" key="3">
    <source>
        <dbReference type="ARBA" id="ARBA00010042"/>
    </source>
</evidence>
<dbReference type="CDD" id="cd22265">
    <property type="entry name" value="UDM1_RNF168"/>
    <property type="match status" value="1"/>
</dbReference>
<feature type="compositionally biased region" description="Low complexity" evidence="8">
    <location>
        <begin position="359"/>
        <end position="368"/>
    </location>
</feature>
<feature type="domain" description="Inner centromere protein ARK-binding" evidence="9">
    <location>
        <begin position="1077"/>
        <end position="1131"/>
    </location>
</feature>
<feature type="compositionally biased region" description="Low complexity" evidence="8">
    <location>
        <begin position="985"/>
        <end position="996"/>
    </location>
</feature>
<feature type="compositionally biased region" description="Low complexity" evidence="8">
    <location>
        <begin position="778"/>
        <end position="788"/>
    </location>
</feature>
<evidence type="ECO:0000256" key="2">
    <source>
        <dbReference type="ARBA" id="ARBA00004186"/>
    </source>
</evidence>
<evidence type="ECO:0000259" key="9">
    <source>
        <dbReference type="Pfam" id="PF03941"/>
    </source>
</evidence>
<feature type="region of interest" description="Disordered" evidence="8">
    <location>
        <begin position="262"/>
        <end position="518"/>
    </location>
</feature>
<keyword evidence="4" id="KW-0963">Cytoplasm</keyword>